<dbReference type="AlphaFoldDB" id="A0A0D2IIB2"/>
<feature type="compositionally biased region" description="Polar residues" evidence="1">
    <location>
        <begin position="889"/>
        <end position="907"/>
    </location>
</feature>
<feature type="compositionally biased region" description="Low complexity" evidence="1">
    <location>
        <begin position="836"/>
        <end position="849"/>
    </location>
</feature>
<name>A0A0D2IIB2_9EURO</name>
<sequence length="1052" mass="114749">MPALKDLVCQVLWADTGSPFPEYGTQYGDGVVESYIAIPNHPQPFTIQLTSRKFIFEGLSMIVFIDGSYQCNRNRVNLKPPKEGVPRNRTEIDFVVRQKEKVIGDGTYMGREWRFDDYNIVSQLPQGVNESHFDELGTIEVLVLRCCIGTSGEFEMSTASSGEDSAVLGGGDDDSQESKTNKSDTASRREENSAEVEGQRELDGVLGGFSGGIFDGLADQPPLSLGTQGDAPSTSYHGWNWQQAQHAHRGRPAPYGLQEGQFYPQNYWPVSGRYEEPTRSSDIYRALPSSSIYRQPALGPAKPGRHVHFDYSAPHVGSHFRYDDRPLHRSQPGCRGDNGYVRPQTASGRLESTSRRGANPCSDYPLPPHDGHYFYNADQKIYSRYPYTDQGHGGYQPRSPPNGPPPQIFAGPSVPLPQPHPQNASLSAPHPAMTTFQPDPPPDSTPLFHTQGPGFLDPATEQNNMLNDSQIADTQDPPNNSSNNDTSAGRDQKTGDDNACDTNNAENNNAGWDDGDWNNGGDANDNRDDYNGGPNDQNQSGNDHSWDPNQNNGGWDGRNQNAGRGGNNQSNDWNNDQDNNSNLNNQSNPAEPLQTTRALYGPHGAYYTSKACVENGVPPDAEEEPRYDVPRSMVEAKGISKQVQSGKGYIYTKKRCVPEYIDNLDEPYAKFVFKYRTKEQLKNEIGVDIGSEPTGNEDVNALENLDKAELIQMVLRAKGALGGSIPSPPPEKVTPASINSYEQVPVTPPEMEFLRYNLPPTRNVTNPGLGIHLSNQSNVQNPDRGNPNHTDWSRHGNAQQTNGSSGANNWRKNRHQQNSGGGNGQNRGGVGWVQTNNVANNNYNNSGWNGQRKTTPKKSSFNQVQAQANQAQNQKQQNLDSQASRRARFQSQGMASKGTTYTQTPSNLRRSSAISLCGGNWANPPAPANLSPQVQPQGQAQLHPPGPSTAYSFVQPYDAGDSWPTGPILPPPPPNIDITGVGFLGGGQTQFTNMNLEKPPTPPIPPCSPESEDRGWTSGVKRTPPPLPWMQSQGTGAGNFGGGEAAAPPGGW</sequence>
<dbReference type="VEuPathDB" id="FungiDB:Z518_06351"/>
<feature type="compositionally biased region" description="Pro residues" evidence="1">
    <location>
        <begin position="999"/>
        <end position="1008"/>
    </location>
</feature>
<organism evidence="2 3">
    <name type="scientific">Rhinocladiella mackenziei CBS 650.93</name>
    <dbReference type="NCBI Taxonomy" id="1442369"/>
    <lineage>
        <taxon>Eukaryota</taxon>
        <taxon>Fungi</taxon>
        <taxon>Dikarya</taxon>
        <taxon>Ascomycota</taxon>
        <taxon>Pezizomycotina</taxon>
        <taxon>Eurotiomycetes</taxon>
        <taxon>Chaetothyriomycetidae</taxon>
        <taxon>Chaetothyriales</taxon>
        <taxon>Herpotrichiellaceae</taxon>
        <taxon>Rhinocladiella</taxon>
    </lineage>
</organism>
<dbReference type="STRING" id="1442369.A0A0D2IIB2"/>
<proteinExistence type="predicted"/>
<feature type="compositionally biased region" description="Polar residues" evidence="1">
    <location>
        <begin position="930"/>
        <end position="940"/>
    </location>
</feature>
<feature type="compositionally biased region" description="Low complexity" evidence="1">
    <location>
        <begin position="500"/>
        <end position="523"/>
    </location>
</feature>
<evidence type="ECO:0000313" key="2">
    <source>
        <dbReference type="EMBL" id="KIX05479.1"/>
    </source>
</evidence>
<feature type="compositionally biased region" description="Gly residues" evidence="1">
    <location>
        <begin position="819"/>
        <end position="831"/>
    </location>
</feature>
<feature type="compositionally biased region" description="Low complexity" evidence="1">
    <location>
        <begin position="557"/>
        <end position="588"/>
    </location>
</feature>
<feature type="region of interest" description="Disordered" evidence="1">
    <location>
        <begin position="154"/>
        <end position="202"/>
    </location>
</feature>
<keyword evidence="3" id="KW-1185">Reference proteome</keyword>
<dbReference type="Proteomes" id="UP000053617">
    <property type="component" value="Unassembled WGS sequence"/>
</dbReference>
<feature type="region of interest" description="Disordered" evidence="1">
    <location>
        <begin position="997"/>
        <end position="1052"/>
    </location>
</feature>
<feature type="compositionally biased region" description="Gly residues" evidence="1">
    <location>
        <begin position="1035"/>
        <end position="1052"/>
    </location>
</feature>
<feature type="compositionally biased region" description="Polar residues" evidence="1">
    <location>
        <begin position="851"/>
        <end position="861"/>
    </location>
</feature>
<feature type="compositionally biased region" description="Polar residues" evidence="1">
    <location>
        <begin position="460"/>
        <end position="473"/>
    </location>
</feature>
<feature type="compositionally biased region" description="Basic and acidic residues" evidence="1">
    <location>
        <begin position="176"/>
        <end position="202"/>
    </location>
</feature>
<feature type="region of interest" description="Disordered" evidence="1">
    <location>
        <begin position="765"/>
        <end position="907"/>
    </location>
</feature>
<dbReference type="PANTHER" id="PTHR36223:SF1">
    <property type="entry name" value="TRANSCRIPTION ELONGATION FACTOR EAF N-TERMINAL DOMAIN-CONTAINING PROTEIN"/>
    <property type="match status" value="1"/>
</dbReference>
<protein>
    <submittedName>
        <fullName evidence="2">Uncharacterized protein</fullName>
    </submittedName>
</protein>
<feature type="compositionally biased region" description="Low complexity" evidence="1">
    <location>
        <begin position="476"/>
        <end position="485"/>
    </location>
</feature>
<feature type="compositionally biased region" description="Polar residues" evidence="1">
    <location>
        <begin position="773"/>
        <end position="810"/>
    </location>
</feature>
<dbReference type="PANTHER" id="PTHR36223">
    <property type="entry name" value="BETA-LACTAMASE-TYPE TRANSPEPTIDASE FOLD DOMAIN CONTAINING PROTEIN"/>
    <property type="match status" value="1"/>
</dbReference>
<dbReference type="GeneID" id="25294422"/>
<dbReference type="EMBL" id="KN847478">
    <property type="protein sequence ID" value="KIX05479.1"/>
    <property type="molecule type" value="Genomic_DNA"/>
</dbReference>
<dbReference type="HOGENOM" id="CLU_006920_0_0_1"/>
<feature type="compositionally biased region" description="Polar residues" evidence="1">
    <location>
        <begin position="534"/>
        <end position="553"/>
    </location>
</feature>
<feature type="region of interest" description="Disordered" evidence="1">
    <location>
        <begin position="924"/>
        <end position="944"/>
    </location>
</feature>
<accession>A0A0D2IIB2</accession>
<dbReference type="RefSeq" id="XP_013272615.1">
    <property type="nucleotide sequence ID" value="XM_013417161.1"/>
</dbReference>
<evidence type="ECO:0000313" key="3">
    <source>
        <dbReference type="Proteomes" id="UP000053617"/>
    </source>
</evidence>
<evidence type="ECO:0000256" key="1">
    <source>
        <dbReference type="SAM" id="MobiDB-lite"/>
    </source>
</evidence>
<reference evidence="2 3" key="1">
    <citation type="submission" date="2015-01" db="EMBL/GenBank/DDBJ databases">
        <title>The Genome Sequence of Rhinocladiella mackenzie CBS 650.93.</title>
        <authorList>
            <consortium name="The Broad Institute Genomics Platform"/>
            <person name="Cuomo C."/>
            <person name="de Hoog S."/>
            <person name="Gorbushina A."/>
            <person name="Stielow B."/>
            <person name="Teixiera M."/>
            <person name="Abouelleil A."/>
            <person name="Chapman S.B."/>
            <person name="Priest M."/>
            <person name="Young S.K."/>
            <person name="Wortman J."/>
            <person name="Nusbaum C."/>
            <person name="Birren B."/>
        </authorList>
    </citation>
    <scope>NUCLEOTIDE SEQUENCE [LARGE SCALE GENOMIC DNA]</scope>
    <source>
        <strain evidence="2 3">CBS 650.93</strain>
    </source>
</reference>
<gene>
    <name evidence="2" type="ORF">Z518_06351</name>
</gene>
<feature type="compositionally biased region" description="Pro residues" evidence="1">
    <location>
        <begin position="398"/>
        <end position="407"/>
    </location>
</feature>
<feature type="region of interest" description="Disordered" evidence="1">
    <location>
        <begin position="322"/>
        <end position="365"/>
    </location>
</feature>
<feature type="compositionally biased region" description="Low complexity" evidence="1">
    <location>
        <begin position="862"/>
        <end position="882"/>
    </location>
</feature>
<feature type="region of interest" description="Disordered" evidence="1">
    <location>
        <begin position="385"/>
        <end position="594"/>
    </location>
</feature>
<dbReference type="OrthoDB" id="5423516at2759"/>